<sequence>MIRLPEHTVNLPEPFESFLLPEGTKKITIEPDERTPNSVTCIIEKETHTIGNLLRMKLLEDPNVLFAGYKVPHPLEHKVVLRVQTQNSDPTTAIKQSLDSLIKDCDLLEKQFKEKTKHDL</sequence>
<keyword evidence="4" id="KW-0539">Nucleus</keyword>
<evidence type="ECO:0000256" key="1">
    <source>
        <dbReference type="ARBA" id="ARBA00004123"/>
    </source>
</evidence>
<dbReference type="CDD" id="cd06926">
    <property type="entry name" value="RNAP_II_RPB11"/>
    <property type="match status" value="1"/>
</dbReference>
<comment type="caution">
    <text evidence="7">The sequence shown here is derived from an EMBL/GenBank/DDBJ whole genome shotgun (WGS) entry which is preliminary data.</text>
</comment>
<dbReference type="InterPro" id="IPR008193">
    <property type="entry name" value="RNA_pol_Rpb11_13-16kDa_CS"/>
</dbReference>
<evidence type="ECO:0000259" key="6">
    <source>
        <dbReference type="Pfam" id="PF13656"/>
    </source>
</evidence>
<dbReference type="Proteomes" id="UP001149090">
    <property type="component" value="Unassembled WGS sequence"/>
</dbReference>
<keyword evidence="8" id="KW-1185">Reference proteome</keyword>
<keyword evidence="2 7" id="KW-0240">DNA-directed RNA polymerase</keyword>
<dbReference type="PANTHER" id="PTHR13946:SF16">
    <property type="entry name" value="DNA-DIRECTED RNA POLYMERASE II SUBUNIT RPB11"/>
    <property type="match status" value="1"/>
</dbReference>
<proteinExistence type="inferred from homology"/>
<dbReference type="Gene3D" id="3.30.1360.10">
    <property type="entry name" value="RNA polymerase, RBP11-like subunit"/>
    <property type="match status" value="1"/>
</dbReference>
<reference evidence="7" key="1">
    <citation type="submission" date="2022-10" db="EMBL/GenBank/DDBJ databases">
        <title>Novel sulphate-reducing endosymbionts in the free-living metamonad Anaeramoeba.</title>
        <authorList>
            <person name="Jerlstrom-Hultqvist J."/>
            <person name="Cepicka I."/>
            <person name="Gallot-Lavallee L."/>
            <person name="Salas-Leiva D."/>
            <person name="Curtis B.A."/>
            <person name="Zahonova K."/>
            <person name="Pipaliya S."/>
            <person name="Dacks J."/>
            <person name="Roger A.J."/>
        </authorList>
    </citation>
    <scope>NUCLEOTIDE SEQUENCE</scope>
    <source>
        <strain evidence="7">BMAN</strain>
    </source>
</reference>
<dbReference type="SUPFAM" id="SSF55257">
    <property type="entry name" value="RBP11-like subunits of RNA polymerase"/>
    <property type="match status" value="1"/>
</dbReference>
<dbReference type="InterPro" id="IPR037685">
    <property type="entry name" value="RBP11"/>
</dbReference>
<keyword evidence="3" id="KW-0804">Transcription</keyword>
<feature type="domain" description="DNA-directed RNA polymerase RBP11-like dimerisation" evidence="6">
    <location>
        <begin position="39"/>
        <end position="110"/>
    </location>
</feature>
<protein>
    <submittedName>
        <fullName evidence="7">DNA-directed RNA polymerase ii subunit rpb11</fullName>
    </submittedName>
</protein>
<dbReference type="InterPro" id="IPR009025">
    <property type="entry name" value="RBP11-like_dimer"/>
</dbReference>
<dbReference type="GO" id="GO:0003899">
    <property type="term" value="F:DNA-directed RNA polymerase activity"/>
    <property type="evidence" value="ECO:0007669"/>
    <property type="project" value="InterPro"/>
</dbReference>
<dbReference type="InterPro" id="IPR022905">
    <property type="entry name" value="Rpo11-like"/>
</dbReference>
<evidence type="ECO:0000313" key="8">
    <source>
        <dbReference type="Proteomes" id="UP001149090"/>
    </source>
</evidence>
<evidence type="ECO:0000313" key="7">
    <source>
        <dbReference type="EMBL" id="KAJ5072738.1"/>
    </source>
</evidence>
<gene>
    <name evidence="7" type="ORF">M0811_09435</name>
</gene>
<evidence type="ECO:0000256" key="3">
    <source>
        <dbReference type="ARBA" id="ARBA00023163"/>
    </source>
</evidence>
<dbReference type="GO" id="GO:0046983">
    <property type="term" value="F:protein dimerization activity"/>
    <property type="evidence" value="ECO:0007669"/>
    <property type="project" value="InterPro"/>
</dbReference>
<comment type="similarity">
    <text evidence="5">Belongs to the archaeal Rpo11/eukaryotic RPB11/RPC19 RNA polymerase subunit family.</text>
</comment>
<organism evidence="7 8">
    <name type="scientific">Anaeramoeba ignava</name>
    <name type="common">Anaerobic marine amoeba</name>
    <dbReference type="NCBI Taxonomy" id="1746090"/>
    <lineage>
        <taxon>Eukaryota</taxon>
        <taxon>Metamonada</taxon>
        <taxon>Anaeramoebidae</taxon>
        <taxon>Anaeramoeba</taxon>
    </lineage>
</organism>
<dbReference type="GO" id="GO:0003677">
    <property type="term" value="F:DNA binding"/>
    <property type="evidence" value="ECO:0007669"/>
    <property type="project" value="InterPro"/>
</dbReference>
<evidence type="ECO:0000256" key="5">
    <source>
        <dbReference type="ARBA" id="ARBA00025751"/>
    </source>
</evidence>
<dbReference type="GO" id="GO:0005665">
    <property type="term" value="C:RNA polymerase II, core complex"/>
    <property type="evidence" value="ECO:0007669"/>
    <property type="project" value="InterPro"/>
</dbReference>
<dbReference type="OrthoDB" id="10248581at2759"/>
<dbReference type="HAMAP" id="MF_00261">
    <property type="entry name" value="RNApol_arch_Rpo11"/>
    <property type="match status" value="1"/>
</dbReference>
<dbReference type="EMBL" id="JAPDFW010000080">
    <property type="protein sequence ID" value="KAJ5072738.1"/>
    <property type="molecule type" value="Genomic_DNA"/>
</dbReference>
<dbReference type="PANTHER" id="PTHR13946">
    <property type="entry name" value="DNA-DIRECTED RNA POLYMERASE I,II,III"/>
    <property type="match status" value="1"/>
</dbReference>
<dbReference type="PROSITE" id="PS01154">
    <property type="entry name" value="RNA_POL_L_13KD"/>
    <property type="match status" value="1"/>
</dbReference>
<dbReference type="InterPro" id="IPR036603">
    <property type="entry name" value="RBP11-like"/>
</dbReference>
<dbReference type="GO" id="GO:0006366">
    <property type="term" value="P:transcription by RNA polymerase II"/>
    <property type="evidence" value="ECO:0007669"/>
    <property type="project" value="InterPro"/>
</dbReference>
<dbReference type="OMA" id="MNAPSRY"/>
<dbReference type="AlphaFoldDB" id="A0A9Q0LH99"/>
<accession>A0A9Q0LH99</accession>
<evidence type="ECO:0000256" key="2">
    <source>
        <dbReference type="ARBA" id="ARBA00022478"/>
    </source>
</evidence>
<comment type="subcellular location">
    <subcellularLocation>
        <location evidence="1">Nucleus</location>
    </subcellularLocation>
</comment>
<dbReference type="Pfam" id="PF13656">
    <property type="entry name" value="RNA_pol_L_2"/>
    <property type="match status" value="1"/>
</dbReference>
<evidence type="ECO:0000256" key="4">
    <source>
        <dbReference type="ARBA" id="ARBA00023242"/>
    </source>
</evidence>
<name>A0A9Q0LH99_ANAIG</name>